<reference evidence="2" key="2">
    <citation type="submission" date="2020-05" db="UniProtKB">
        <authorList>
            <consortium name="EnsemblMetazoa"/>
        </authorList>
    </citation>
    <scope>IDENTIFICATION</scope>
</reference>
<dbReference type="OrthoDB" id="7720829at2759"/>
<organism evidence="1">
    <name type="scientific">Anopheles sinensis</name>
    <name type="common">Mosquito</name>
    <dbReference type="NCBI Taxonomy" id="74873"/>
    <lineage>
        <taxon>Eukaryota</taxon>
        <taxon>Metazoa</taxon>
        <taxon>Ecdysozoa</taxon>
        <taxon>Arthropoda</taxon>
        <taxon>Hexapoda</taxon>
        <taxon>Insecta</taxon>
        <taxon>Pterygota</taxon>
        <taxon>Neoptera</taxon>
        <taxon>Endopterygota</taxon>
        <taxon>Diptera</taxon>
        <taxon>Nematocera</taxon>
        <taxon>Culicoidea</taxon>
        <taxon>Culicidae</taxon>
        <taxon>Anophelinae</taxon>
        <taxon>Anopheles</taxon>
    </lineage>
</organism>
<protein>
    <submittedName>
        <fullName evidence="1 2">Uncharacterized protein</fullName>
    </submittedName>
</protein>
<evidence type="ECO:0000313" key="3">
    <source>
        <dbReference type="Proteomes" id="UP000030765"/>
    </source>
</evidence>
<dbReference type="EnsemblMetazoa" id="ASIC007142-RA">
    <property type="protein sequence ID" value="ASIC007142-PA"/>
    <property type="gene ID" value="ASIC007142"/>
</dbReference>
<dbReference type="VEuPathDB" id="VectorBase:ASIC007142"/>
<evidence type="ECO:0000313" key="2">
    <source>
        <dbReference type="EnsemblMetazoa" id="ASIC007142-PA"/>
    </source>
</evidence>
<dbReference type="AlphaFoldDB" id="A0A084VP84"/>
<gene>
    <name evidence="1" type="ORF">ZHAS_00007142</name>
</gene>
<sequence length="244" mass="28649">MSSDNSKIIQVQLSNIERNYRKLQSEYNWKPMSETIQQFRAKFPLQFDDKASLVHRTDRLNYIKSSQPKLAQEVKKPLKRYGRLDESRAIAEPSEPYRFGQLCNKPVDRPKDVIYTNAKGFARLVDPYLTTTMKDIVPQVNPQHDTVTFWNWADREERKRIPKAVTSLQPRMVVPVFKHKLNKGFVSEMQANFVKPVEMEFRLDPRIVRPIVLDPTDRAETVTENSMYGDTKNCAKILKQRKFE</sequence>
<accession>A0A084VP84</accession>
<dbReference type="Proteomes" id="UP000030765">
    <property type="component" value="Unassembled WGS sequence"/>
</dbReference>
<dbReference type="OMA" id="TVTFWNW"/>
<proteinExistence type="predicted"/>
<keyword evidence="3" id="KW-1185">Reference proteome</keyword>
<evidence type="ECO:0000313" key="1">
    <source>
        <dbReference type="EMBL" id="KFB39778.1"/>
    </source>
</evidence>
<reference evidence="1 3" key="1">
    <citation type="journal article" date="2014" name="BMC Genomics">
        <title>Genome sequence of Anopheles sinensis provides insight into genetics basis of mosquito competence for malaria parasites.</title>
        <authorList>
            <person name="Zhou D."/>
            <person name="Zhang D."/>
            <person name="Ding G."/>
            <person name="Shi L."/>
            <person name="Hou Q."/>
            <person name="Ye Y."/>
            <person name="Xu Y."/>
            <person name="Zhou H."/>
            <person name="Xiong C."/>
            <person name="Li S."/>
            <person name="Yu J."/>
            <person name="Hong S."/>
            <person name="Yu X."/>
            <person name="Zou P."/>
            <person name="Chen C."/>
            <person name="Chang X."/>
            <person name="Wang W."/>
            <person name="Lv Y."/>
            <person name="Sun Y."/>
            <person name="Ma L."/>
            <person name="Shen B."/>
            <person name="Zhu C."/>
        </authorList>
    </citation>
    <scope>NUCLEOTIDE SEQUENCE [LARGE SCALE GENOMIC DNA]</scope>
</reference>
<name>A0A084VP84_ANOSI</name>
<dbReference type="EMBL" id="ATLV01014985">
    <property type="status" value="NOT_ANNOTATED_CDS"/>
    <property type="molecule type" value="Genomic_DNA"/>
</dbReference>
<dbReference type="EMBL" id="KE524999">
    <property type="protein sequence ID" value="KFB39778.1"/>
    <property type="molecule type" value="Genomic_DNA"/>
</dbReference>